<evidence type="ECO:0000313" key="2">
    <source>
        <dbReference type="EMBL" id="MFC5408459.1"/>
    </source>
</evidence>
<evidence type="ECO:0000313" key="3">
    <source>
        <dbReference type="Proteomes" id="UP001596106"/>
    </source>
</evidence>
<evidence type="ECO:0000256" key="1">
    <source>
        <dbReference type="SAM" id="Phobius"/>
    </source>
</evidence>
<feature type="transmembrane region" description="Helical" evidence="1">
    <location>
        <begin position="146"/>
        <end position="168"/>
    </location>
</feature>
<organism evidence="2 3">
    <name type="scientific">Larkinella bovis</name>
    <dbReference type="NCBI Taxonomy" id="683041"/>
    <lineage>
        <taxon>Bacteria</taxon>
        <taxon>Pseudomonadati</taxon>
        <taxon>Bacteroidota</taxon>
        <taxon>Cytophagia</taxon>
        <taxon>Cytophagales</taxon>
        <taxon>Spirosomataceae</taxon>
        <taxon>Larkinella</taxon>
    </lineage>
</organism>
<name>A0ABW0I515_9BACT</name>
<gene>
    <name evidence="2" type="ORF">ACFPMF_04010</name>
</gene>
<protein>
    <submittedName>
        <fullName evidence="2">DUF6580 family putative transport protein</fullName>
    </submittedName>
</protein>
<comment type="caution">
    <text evidence="2">The sequence shown here is derived from an EMBL/GenBank/DDBJ whole genome shotgun (WGS) entry which is preliminary data.</text>
</comment>
<dbReference type="Proteomes" id="UP001596106">
    <property type="component" value="Unassembled WGS sequence"/>
</dbReference>
<feature type="transmembrane region" description="Helical" evidence="1">
    <location>
        <begin position="70"/>
        <end position="89"/>
    </location>
</feature>
<sequence length="180" mass="20007">MKHIHIRTVSLATIVLLTVLSRLFPHPPNFAPVAALALFGAATFDRKWLGLVVPLAAMLLSDPFLGFHDGMWVVYGSFTLIWGLGLVLLRKITVGRVATASFLASVLFFLTTNFVYWFDNTFYPQTPQGLMASYLAGLAFYNGQSFFLNGVLGDLTFSTILFGGYYLLQRQFPVLKLARS</sequence>
<keyword evidence="1" id="KW-1133">Transmembrane helix</keyword>
<keyword evidence="1" id="KW-0812">Transmembrane</keyword>
<proteinExistence type="predicted"/>
<keyword evidence="3" id="KW-1185">Reference proteome</keyword>
<dbReference type="EMBL" id="JBHSMA010000001">
    <property type="protein sequence ID" value="MFC5408459.1"/>
    <property type="molecule type" value="Genomic_DNA"/>
</dbReference>
<accession>A0ABW0I515</accession>
<keyword evidence="1" id="KW-0472">Membrane</keyword>
<dbReference type="InterPro" id="IPR046487">
    <property type="entry name" value="DUF6580"/>
</dbReference>
<dbReference type="Pfam" id="PF20221">
    <property type="entry name" value="DUF6580"/>
    <property type="match status" value="1"/>
</dbReference>
<reference evidence="3" key="1">
    <citation type="journal article" date="2019" name="Int. J. Syst. Evol. Microbiol.">
        <title>The Global Catalogue of Microorganisms (GCM) 10K type strain sequencing project: providing services to taxonomists for standard genome sequencing and annotation.</title>
        <authorList>
            <consortium name="The Broad Institute Genomics Platform"/>
            <consortium name="The Broad Institute Genome Sequencing Center for Infectious Disease"/>
            <person name="Wu L."/>
            <person name="Ma J."/>
        </authorList>
    </citation>
    <scope>NUCLEOTIDE SEQUENCE [LARGE SCALE GENOMIC DNA]</scope>
    <source>
        <strain evidence="3">CCUG 55250</strain>
    </source>
</reference>
<dbReference type="RefSeq" id="WP_379841351.1">
    <property type="nucleotide sequence ID" value="NZ_JBHSMA010000001.1"/>
</dbReference>
<feature type="transmembrane region" description="Helical" evidence="1">
    <location>
        <begin position="101"/>
        <end position="118"/>
    </location>
</feature>